<accession>A0AAZ3SR22</accession>
<dbReference type="Pfam" id="PF04145">
    <property type="entry name" value="Ctr"/>
    <property type="match status" value="1"/>
</dbReference>
<keyword evidence="5" id="KW-0186">Copper</keyword>
<gene>
    <name evidence="6" type="primary">slc31a2</name>
</gene>
<dbReference type="GO" id="GO:0005375">
    <property type="term" value="F:copper ion transmembrane transporter activity"/>
    <property type="evidence" value="ECO:0007669"/>
    <property type="project" value="UniProtKB-UniRule"/>
</dbReference>
<dbReference type="InterPro" id="IPR007274">
    <property type="entry name" value="Cop_transporter"/>
</dbReference>
<protein>
    <recommendedName>
        <fullName evidence="5">Copper transport protein</fullName>
    </recommendedName>
</protein>
<evidence type="ECO:0000313" key="6">
    <source>
        <dbReference type="Ensembl" id="ENSOTSP00005155705.1"/>
    </source>
</evidence>
<dbReference type="AlphaFoldDB" id="A0AAZ3SR22"/>
<evidence type="ECO:0000256" key="1">
    <source>
        <dbReference type="ARBA" id="ARBA00004107"/>
    </source>
</evidence>
<evidence type="ECO:0000256" key="4">
    <source>
        <dbReference type="ARBA" id="ARBA00023136"/>
    </source>
</evidence>
<evidence type="ECO:0000313" key="7">
    <source>
        <dbReference type="Proteomes" id="UP000694402"/>
    </source>
</evidence>
<keyword evidence="2 5" id="KW-0812">Transmembrane</keyword>
<reference evidence="7" key="1">
    <citation type="journal article" date="2018" name="PLoS ONE">
        <title>Chinook salmon (Oncorhynchus tshawytscha) genome and transcriptome.</title>
        <authorList>
            <person name="Christensen K.A."/>
            <person name="Leong J.S."/>
            <person name="Sakhrani D."/>
            <person name="Biagi C.A."/>
            <person name="Minkley D.R."/>
            <person name="Withler R.E."/>
            <person name="Rondeau E.B."/>
            <person name="Koop B.F."/>
            <person name="Devlin R.H."/>
        </authorList>
    </citation>
    <scope>NUCLEOTIDE SEQUENCE [LARGE SCALE GENOMIC DNA]</scope>
</reference>
<proteinExistence type="inferred from homology"/>
<keyword evidence="3 5" id="KW-1133">Transmembrane helix</keyword>
<dbReference type="PANTHER" id="PTHR12483">
    <property type="entry name" value="SOLUTE CARRIER FAMILY 31 COPPER TRANSPORTERS"/>
    <property type="match status" value="1"/>
</dbReference>
<evidence type="ECO:0000256" key="5">
    <source>
        <dbReference type="RuleBase" id="RU367022"/>
    </source>
</evidence>
<sequence length="200" mass="22351">MFKVSEGDMSPTSVICFFCNSFQSLAAENWKERRPKEVLALGMTCEIYLLECVLRMTFEAGSSVMLLFHFWDVQGPAGMVLSVFVVLLLTVFYELLKVWRVWLGKRPSPFHSSDCRGSSTALASSLSVSSLAPMEQTAPTLSPTNRWLLRGIQTALHILQVTLGYMLMLCVMSYNTWIFLGVILGSVLGYFIGFPLLGQI</sequence>
<name>A0AAZ3SR22_ONCTS</name>
<comment type="subcellular location">
    <subcellularLocation>
        <location evidence="1">Late endosome membrane</location>
        <topology evidence="1">Multi-pass membrane protein</topology>
    </subcellularLocation>
    <subcellularLocation>
        <location evidence="5">Membrane</location>
        <topology evidence="5">Multi-pass membrane protein</topology>
    </subcellularLocation>
</comment>
<keyword evidence="7" id="KW-1185">Reference proteome</keyword>
<reference evidence="6" key="3">
    <citation type="submission" date="2025-09" db="UniProtKB">
        <authorList>
            <consortium name="Ensembl"/>
        </authorList>
    </citation>
    <scope>IDENTIFICATION</scope>
</reference>
<dbReference type="Ensembl" id="ENSOTST00005142865.1">
    <property type="protein sequence ID" value="ENSOTSP00005155705.1"/>
    <property type="gene ID" value="ENSOTSG00005031790.2"/>
</dbReference>
<keyword evidence="5" id="KW-0813">Transport</keyword>
<feature type="transmembrane region" description="Helical" evidence="5">
    <location>
        <begin position="78"/>
        <end position="96"/>
    </location>
</feature>
<reference evidence="6" key="2">
    <citation type="submission" date="2025-08" db="UniProtKB">
        <authorList>
            <consortium name="Ensembl"/>
        </authorList>
    </citation>
    <scope>IDENTIFICATION</scope>
</reference>
<dbReference type="PANTHER" id="PTHR12483:SF8">
    <property type="entry name" value="PROTEIN SLC31A2"/>
    <property type="match status" value="1"/>
</dbReference>
<keyword evidence="5" id="KW-0187">Copper transport</keyword>
<dbReference type="GO" id="GO:0031902">
    <property type="term" value="C:late endosome membrane"/>
    <property type="evidence" value="ECO:0007669"/>
    <property type="project" value="UniProtKB-SubCell"/>
</dbReference>
<organism evidence="6 7">
    <name type="scientific">Oncorhynchus tshawytscha</name>
    <name type="common">Chinook salmon</name>
    <name type="synonym">Salmo tshawytscha</name>
    <dbReference type="NCBI Taxonomy" id="74940"/>
    <lineage>
        <taxon>Eukaryota</taxon>
        <taxon>Metazoa</taxon>
        <taxon>Chordata</taxon>
        <taxon>Craniata</taxon>
        <taxon>Vertebrata</taxon>
        <taxon>Euteleostomi</taxon>
        <taxon>Actinopterygii</taxon>
        <taxon>Neopterygii</taxon>
        <taxon>Teleostei</taxon>
        <taxon>Protacanthopterygii</taxon>
        <taxon>Salmoniformes</taxon>
        <taxon>Salmonidae</taxon>
        <taxon>Salmoninae</taxon>
        <taxon>Oncorhynchus</taxon>
    </lineage>
</organism>
<feature type="transmembrane region" description="Helical" evidence="5">
    <location>
        <begin position="174"/>
        <end position="197"/>
    </location>
</feature>
<comment type="similarity">
    <text evidence="5">Belongs to the copper transporter (Ctr) (TC 1.A.56) family. SLC31A subfamily.</text>
</comment>
<dbReference type="GeneTree" id="ENSGT00940000159996"/>
<evidence type="ECO:0000256" key="3">
    <source>
        <dbReference type="ARBA" id="ARBA00022989"/>
    </source>
</evidence>
<keyword evidence="4 5" id="KW-0472">Membrane</keyword>
<keyword evidence="5" id="KW-0406">Ion transport</keyword>
<evidence type="ECO:0000256" key="2">
    <source>
        <dbReference type="ARBA" id="ARBA00022692"/>
    </source>
</evidence>
<dbReference type="Proteomes" id="UP000694402">
    <property type="component" value="Unassembled WGS sequence"/>
</dbReference>